<gene>
    <name evidence="2" type="ORF">TSUD_360450</name>
</gene>
<sequence length="195" mass="21567">MEDQQCVMKPKQINSSSLLPPPVTMMGSPGMGHLIPMIEFAKRLINHHNLHVTFIIPTDGPPSKAQTTVLTSLPCDISHIFLPPITLSGLPPNTKIEPLISPSVLRSLPSLRHTLLSLTSTHRISSLTVDLVDIDAFNVVVEFNIPPYVFIPSPTIVLSFAFYLPQLDQEVQCEFIDHIEPINILGSRQELVVPI</sequence>
<organism evidence="2 3">
    <name type="scientific">Trifolium subterraneum</name>
    <name type="common">Subterranean clover</name>
    <dbReference type="NCBI Taxonomy" id="3900"/>
    <lineage>
        <taxon>Eukaryota</taxon>
        <taxon>Viridiplantae</taxon>
        <taxon>Streptophyta</taxon>
        <taxon>Embryophyta</taxon>
        <taxon>Tracheophyta</taxon>
        <taxon>Spermatophyta</taxon>
        <taxon>Magnoliopsida</taxon>
        <taxon>eudicotyledons</taxon>
        <taxon>Gunneridae</taxon>
        <taxon>Pentapetalae</taxon>
        <taxon>rosids</taxon>
        <taxon>fabids</taxon>
        <taxon>Fabales</taxon>
        <taxon>Fabaceae</taxon>
        <taxon>Papilionoideae</taxon>
        <taxon>50 kb inversion clade</taxon>
        <taxon>NPAAA clade</taxon>
        <taxon>Hologalegina</taxon>
        <taxon>IRL clade</taxon>
        <taxon>Trifolieae</taxon>
        <taxon>Trifolium</taxon>
    </lineage>
</organism>
<keyword evidence="3" id="KW-1185">Reference proteome</keyword>
<reference evidence="3" key="1">
    <citation type="journal article" date="2017" name="Front. Plant Sci.">
        <title>Climate Clever Clovers: New Paradigm to Reduce the Environmental Footprint of Ruminants by Breeding Low Methanogenic Forages Utilizing Haplotype Variation.</title>
        <authorList>
            <person name="Kaur P."/>
            <person name="Appels R."/>
            <person name="Bayer P.E."/>
            <person name="Keeble-Gagnere G."/>
            <person name="Wang J."/>
            <person name="Hirakawa H."/>
            <person name="Shirasawa K."/>
            <person name="Vercoe P."/>
            <person name="Stefanova K."/>
            <person name="Durmic Z."/>
            <person name="Nichols P."/>
            <person name="Revell C."/>
            <person name="Isobe S.N."/>
            <person name="Edwards D."/>
            <person name="Erskine W."/>
        </authorList>
    </citation>
    <scope>NUCLEOTIDE SEQUENCE [LARGE SCALE GENOMIC DNA]</scope>
    <source>
        <strain evidence="3">cv. Daliak</strain>
    </source>
</reference>
<proteinExistence type="predicted"/>
<dbReference type="PANTHER" id="PTHR48046:SF6">
    <property type="entry name" value="GLYCOSYLTRANSFERASE"/>
    <property type="match status" value="1"/>
</dbReference>
<keyword evidence="1" id="KW-0328">Glycosyltransferase</keyword>
<name>A0A2Z6N1J4_TRISU</name>
<dbReference type="PANTHER" id="PTHR48046">
    <property type="entry name" value="UDP-GLYCOSYLTRANSFERASE 72E1"/>
    <property type="match status" value="1"/>
</dbReference>
<evidence type="ECO:0000313" key="3">
    <source>
        <dbReference type="Proteomes" id="UP000242715"/>
    </source>
</evidence>
<protein>
    <submittedName>
        <fullName evidence="2">Uncharacterized protein</fullName>
    </submittedName>
</protein>
<dbReference type="OrthoDB" id="5835829at2759"/>
<dbReference type="SUPFAM" id="SSF53756">
    <property type="entry name" value="UDP-Glycosyltransferase/glycogen phosphorylase"/>
    <property type="match status" value="1"/>
</dbReference>
<evidence type="ECO:0000256" key="1">
    <source>
        <dbReference type="ARBA" id="ARBA00022676"/>
    </source>
</evidence>
<dbReference type="AlphaFoldDB" id="A0A2Z6N1J4"/>
<dbReference type="Gene3D" id="3.40.50.2000">
    <property type="entry name" value="Glycogen Phosphorylase B"/>
    <property type="match status" value="1"/>
</dbReference>
<dbReference type="Proteomes" id="UP000242715">
    <property type="component" value="Unassembled WGS sequence"/>
</dbReference>
<keyword evidence="1" id="KW-0808">Transferase</keyword>
<dbReference type="EMBL" id="DF973412">
    <property type="protein sequence ID" value="GAU29930.1"/>
    <property type="molecule type" value="Genomic_DNA"/>
</dbReference>
<dbReference type="GO" id="GO:0016757">
    <property type="term" value="F:glycosyltransferase activity"/>
    <property type="evidence" value="ECO:0007669"/>
    <property type="project" value="UniProtKB-KW"/>
</dbReference>
<evidence type="ECO:0000313" key="2">
    <source>
        <dbReference type="EMBL" id="GAU29930.1"/>
    </source>
</evidence>
<accession>A0A2Z6N1J4</accession>